<keyword evidence="5" id="KW-0998">Cell outer membrane</keyword>
<proteinExistence type="inferred from homology"/>
<dbReference type="SUPFAM" id="SSF48452">
    <property type="entry name" value="TPR-like"/>
    <property type="match status" value="1"/>
</dbReference>
<accession>A0ABZ2Z4J7</accession>
<evidence type="ECO:0000256" key="2">
    <source>
        <dbReference type="ARBA" id="ARBA00006275"/>
    </source>
</evidence>
<keyword evidence="9" id="KW-1185">Reference proteome</keyword>
<dbReference type="Gene3D" id="1.25.40.390">
    <property type="match status" value="1"/>
</dbReference>
<reference evidence="8 9" key="1">
    <citation type="submission" date="2024-03" db="EMBL/GenBank/DDBJ databases">
        <title>Chitinophaga caseinilytica sp. nov., a casein hydrolysing bacterium isolated from forest soil.</title>
        <authorList>
            <person name="Lee D.S."/>
            <person name="Han D.M."/>
            <person name="Baek J.H."/>
            <person name="Choi D.G."/>
            <person name="Jeon J.H."/>
            <person name="Jeon C.O."/>
        </authorList>
    </citation>
    <scope>NUCLEOTIDE SEQUENCE [LARGE SCALE GENOMIC DNA]</scope>
    <source>
        <strain evidence="8 9">KACC 19118</strain>
    </source>
</reference>
<gene>
    <name evidence="8" type="ORF">WJU22_26865</name>
</gene>
<dbReference type="InterPro" id="IPR012944">
    <property type="entry name" value="SusD_RagB_dom"/>
</dbReference>
<evidence type="ECO:0000313" key="8">
    <source>
        <dbReference type="EMBL" id="WZN46512.1"/>
    </source>
</evidence>
<organism evidence="8 9">
    <name type="scientific">Chitinophaga caseinilytica</name>
    <dbReference type="NCBI Taxonomy" id="2267521"/>
    <lineage>
        <taxon>Bacteria</taxon>
        <taxon>Pseudomonadati</taxon>
        <taxon>Bacteroidota</taxon>
        <taxon>Chitinophagia</taxon>
        <taxon>Chitinophagales</taxon>
        <taxon>Chitinophagaceae</taxon>
        <taxon>Chitinophaga</taxon>
    </lineage>
</organism>
<evidence type="ECO:0000256" key="3">
    <source>
        <dbReference type="ARBA" id="ARBA00022729"/>
    </source>
</evidence>
<comment type="similarity">
    <text evidence="2">Belongs to the SusD family.</text>
</comment>
<protein>
    <submittedName>
        <fullName evidence="8">RagB/SusD family nutrient uptake outer membrane protein</fullName>
    </submittedName>
</protein>
<evidence type="ECO:0000256" key="4">
    <source>
        <dbReference type="ARBA" id="ARBA00023136"/>
    </source>
</evidence>
<dbReference type="EMBL" id="CP150096">
    <property type="protein sequence ID" value="WZN46512.1"/>
    <property type="molecule type" value="Genomic_DNA"/>
</dbReference>
<sequence length="607" mass="68613">MIKKIIFPLLAICFASCTKYLDKQPDNLLTEEMVWQTKANAEGYLYNTYSHMYLTDGGDFATMGASDESHVSIGTTASRQMVAGNWSPASGYFNNWGSMYAGIRKTFVFEQNIDKVPSNQLSDELKAQYKAEVRFLRGYYYFFLLRQFGPFVLVKDIMSRNDDYNKYPRASFDECAAYINEMMDAAAAGLPVAWESISNNGRPTKGACLTIKAKVAQLAASELWNGNPNFASFKNQDGKPLAPASKNPDRWRDAAAAAKAVIDLNAYKLFVNTDNGGSSFNPYESVRDVHTTAWNDEIILGVITWWRWGFTKCASPQPGGYGMYCATQNLVDAFSMKNGRIISDPASTYQETGFADNNQAESWGHKKGQWNMYANREPRFYAFIQYNGKTIVPATTPDERNRYSSGGNTDGTGRIEFYYSGKSGQRENGSNSITGYMPLKRISSTSNIYTELVPHKAPFILFRYAEILLDYVEALNEYDPSNPDIVKYLNEVRTRAGLPGIETVYGGAVGNKDEMRKHILRERMVELCFEGDRYWTLTRRLLLGKAEYTAVYALDVNAPDNGQGFSFTGLYTRKLLQQRYWKDKMYLFPIGQGDMERDRALVQNPGW</sequence>
<dbReference type="Pfam" id="PF14322">
    <property type="entry name" value="SusD-like_3"/>
    <property type="match status" value="1"/>
</dbReference>
<feature type="domain" description="RagB/SusD" evidence="6">
    <location>
        <begin position="316"/>
        <end position="607"/>
    </location>
</feature>
<dbReference type="InterPro" id="IPR011990">
    <property type="entry name" value="TPR-like_helical_dom_sf"/>
</dbReference>
<evidence type="ECO:0000259" key="6">
    <source>
        <dbReference type="Pfam" id="PF07980"/>
    </source>
</evidence>
<evidence type="ECO:0000259" key="7">
    <source>
        <dbReference type="Pfam" id="PF14322"/>
    </source>
</evidence>
<evidence type="ECO:0000313" key="9">
    <source>
        <dbReference type="Proteomes" id="UP001449657"/>
    </source>
</evidence>
<keyword evidence="4" id="KW-0472">Membrane</keyword>
<keyword evidence="3" id="KW-0732">Signal</keyword>
<feature type="domain" description="SusD-like N-terminal" evidence="7">
    <location>
        <begin position="19"/>
        <end position="215"/>
    </location>
</feature>
<dbReference type="Proteomes" id="UP001449657">
    <property type="component" value="Chromosome"/>
</dbReference>
<name>A0ABZ2Z4J7_9BACT</name>
<dbReference type="InterPro" id="IPR033985">
    <property type="entry name" value="SusD-like_N"/>
</dbReference>
<evidence type="ECO:0000256" key="1">
    <source>
        <dbReference type="ARBA" id="ARBA00004442"/>
    </source>
</evidence>
<evidence type="ECO:0000256" key="5">
    <source>
        <dbReference type="ARBA" id="ARBA00023237"/>
    </source>
</evidence>
<dbReference type="RefSeq" id="WP_341841210.1">
    <property type="nucleotide sequence ID" value="NZ_CP149792.1"/>
</dbReference>
<dbReference type="Pfam" id="PF07980">
    <property type="entry name" value="SusD_RagB"/>
    <property type="match status" value="1"/>
</dbReference>
<comment type="subcellular location">
    <subcellularLocation>
        <location evidence="1">Cell outer membrane</location>
    </subcellularLocation>
</comment>